<feature type="domain" description="VWFA" evidence="2">
    <location>
        <begin position="46"/>
        <end position="221"/>
    </location>
</feature>
<evidence type="ECO:0000256" key="1">
    <source>
        <dbReference type="SAM" id="SignalP"/>
    </source>
</evidence>
<dbReference type="SUPFAM" id="SSF53300">
    <property type="entry name" value="vWA-like"/>
    <property type="match status" value="2"/>
</dbReference>
<feature type="domain" description="VWFA" evidence="2">
    <location>
        <begin position="250"/>
        <end position="425"/>
    </location>
</feature>
<dbReference type="PANTHER" id="PTHR24020:SF20">
    <property type="entry name" value="PH DOMAIN-CONTAINING PROTEIN"/>
    <property type="match status" value="1"/>
</dbReference>
<name>A0A9W2YKQ1_BIOGL</name>
<keyword evidence="1" id="KW-0732">Signal</keyword>
<keyword evidence="3" id="KW-1185">Reference proteome</keyword>
<dbReference type="SMART" id="SM00327">
    <property type="entry name" value="VWA"/>
    <property type="match status" value="2"/>
</dbReference>
<evidence type="ECO:0000313" key="3">
    <source>
        <dbReference type="Proteomes" id="UP001165740"/>
    </source>
</evidence>
<evidence type="ECO:0000313" key="4">
    <source>
        <dbReference type="RefSeq" id="XP_055863249.1"/>
    </source>
</evidence>
<evidence type="ECO:0000259" key="2">
    <source>
        <dbReference type="PROSITE" id="PS50234"/>
    </source>
</evidence>
<dbReference type="Pfam" id="PF00092">
    <property type="entry name" value="VWA"/>
    <property type="match status" value="2"/>
</dbReference>
<gene>
    <name evidence="4" type="primary">LOC106060666</name>
</gene>
<dbReference type="InterPro" id="IPR036465">
    <property type="entry name" value="vWFA_dom_sf"/>
</dbReference>
<dbReference type="GeneID" id="106060666"/>
<dbReference type="PANTHER" id="PTHR24020">
    <property type="entry name" value="COLLAGEN ALPHA"/>
    <property type="match status" value="1"/>
</dbReference>
<organism evidence="3 4">
    <name type="scientific">Biomphalaria glabrata</name>
    <name type="common">Bloodfluke planorb</name>
    <name type="synonym">Freshwater snail</name>
    <dbReference type="NCBI Taxonomy" id="6526"/>
    <lineage>
        <taxon>Eukaryota</taxon>
        <taxon>Metazoa</taxon>
        <taxon>Spiralia</taxon>
        <taxon>Lophotrochozoa</taxon>
        <taxon>Mollusca</taxon>
        <taxon>Gastropoda</taxon>
        <taxon>Heterobranchia</taxon>
        <taxon>Euthyneura</taxon>
        <taxon>Panpulmonata</taxon>
        <taxon>Hygrophila</taxon>
        <taxon>Lymnaeoidea</taxon>
        <taxon>Planorbidae</taxon>
        <taxon>Biomphalaria</taxon>
    </lineage>
</organism>
<dbReference type="OrthoDB" id="6119783at2759"/>
<accession>A0A9W2YKQ1</accession>
<dbReference type="AlphaFoldDB" id="A0A9W2YKQ1"/>
<dbReference type="Proteomes" id="UP001165740">
    <property type="component" value="Chromosome 12"/>
</dbReference>
<feature type="signal peptide" evidence="1">
    <location>
        <begin position="1"/>
        <end position="17"/>
    </location>
</feature>
<protein>
    <submittedName>
        <fullName evidence="4">Collagen alpha-6(VI) chain-like isoform X2</fullName>
    </submittedName>
</protein>
<dbReference type="InterPro" id="IPR002035">
    <property type="entry name" value="VWF_A"/>
</dbReference>
<dbReference type="InterPro" id="IPR050525">
    <property type="entry name" value="ECM_Assembly_Org"/>
</dbReference>
<dbReference type="Gene3D" id="3.40.50.410">
    <property type="entry name" value="von Willebrand factor, type A domain"/>
    <property type="match status" value="2"/>
</dbReference>
<feature type="chain" id="PRO_5040820773" evidence="1">
    <location>
        <begin position="18"/>
        <end position="618"/>
    </location>
</feature>
<reference evidence="4" key="1">
    <citation type="submission" date="2025-08" db="UniProtKB">
        <authorList>
            <consortium name="RefSeq"/>
        </authorList>
    </citation>
    <scope>IDENTIFICATION</scope>
</reference>
<dbReference type="RefSeq" id="XP_055863249.1">
    <property type="nucleotide sequence ID" value="XM_056007274.1"/>
</dbReference>
<proteinExistence type="predicted"/>
<sequence>MMWFLVICLSLTQMTFAAKKNPKSFAIPKTLEKNRDPSVVCRQQLELGIVLDSSASIQLPDFNKSINFLQDYLKLFDIGQDSVRVAIIPYARGVISKNAFYLTTYNTKEDVIRAIGRITHTQGDHTDTGEGIKFMRLYQLNIALVRPGVPKVGLVLTDGNSQYKAVTEAEAKAARDSGIHMFAVGVGSGIDDQELLRIAGDKLGVNHVDSFDKLKSIVQRLAVQTCESTKTSKDVNNEDIFPECQKRSLELGIVLDSSASIWVEDFNKSIKFLQTFLQQLVIDKDSVRVAIIPYSYEVHTKNSFNLNTYTTKKDVLNAIGKISHEQGNATYTNKGIKYMRERQLSNAVVRPGVTRIGLVITDGVSHEPNWTATEAKLARDSGIVMFAVGVGTNITNEELFNIAGDHSRVNHVDNFDNLNNIIQSLTKKACSEDFESTTTRSPIKPRPNDQKNPIDIYFVFSPSYLGYEITIWTKELISSIISRDGNKLMKCGFISDQSNPCPTNGGFKLESYSTSKEIAKELNPDTANKLPALIKQLADSGYTVQRGARPNARKVAVLVVEGVKSAELVSNQVKNLLNKGITVFIADPTKSGAKIKGVTTLKGGSEEQATELIQNLLQ</sequence>
<dbReference type="CDD" id="cd01450">
    <property type="entry name" value="vWFA_subfamily_ECM"/>
    <property type="match status" value="2"/>
</dbReference>
<dbReference type="PROSITE" id="PS50234">
    <property type="entry name" value="VWFA"/>
    <property type="match status" value="2"/>
</dbReference>